<evidence type="ECO:0000256" key="11">
    <source>
        <dbReference type="ARBA" id="ARBA00023027"/>
    </source>
</evidence>
<keyword evidence="12 16" id="KW-0830">Ubiquinone</keyword>
<evidence type="ECO:0000256" key="12">
    <source>
        <dbReference type="ARBA" id="ARBA00023075"/>
    </source>
</evidence>
<dbReference type="PRINTS" id="PR01437">
    <property type="entry name" value="NUOXDRDTASE4"/>
</dbReference>
<keyword evidence="5 16" id="KW-0813">Transport</keyword>
<evidence type="ECO:0000256" key="2">
    <source>
        <dbReference type="ARBA" id="ARBA00009025"/>
    </source>
</evidence>
<feature type="domain" description="NADH:ubiquinone oxidoreductase chain 4 N-terminal" evidence="18">
    <location>
        <begin position="1"/>
        <end position="111"/>
    </location>
</feature>
<feature type="transmembrane region" description="Helical" evidence="16">
    <location>
        <begin position="198"/>
        <end position="220"/>
    </location>
</feature>
<feature type="transmembrane region" description="Helical" evidence="16">
    <location>
        <begin position="151"/>
        <end position="178"/>
    </location>
</feature>
<evidence type="ECO:0000256" key="8">
    <source>
        <dbReference type="ARBA" id="ARBA00022967"/>
    </source>
</evidence>
<protein>
    <recommendedName>
        <fullName evidence="4 16">NADH-ubiquinone oxidoreductase chain 4</fullName>
        <ecNumber evidence="3 16">7.1.1.2</ecNumber>
    </recommendedName>
</protein>
<keyword evidence="20" id="KW-1185">Reference proteome</keyword>
<evidence type="ECO:0000256" key="14">
    <source>
        <dbReference type="ARBA" id="ARBA00023136"/>
    </source>
</evidence>
<feature type="domain" description="NADH:quinone oxidoreductase/Mrp antiporter transmembrane" evidence="17">
    <location>
        <begin position="114"/>
        <end position="406"/>
    </location>
</feature>
<dbReference type="Pfam" id="PF00361">
    <property type="entry name" value="Proton_antipo_M"/>
    <property type="match status" value="1"/>
</dbReference>
<accession>Q3L8T3</accession>
<evidence type="ECO:0000256" key="9">
    <source>
        <dbReference type="ARBA" id="ARBA00022982"/>
    </source>
</evidence>
<evidence type="ECO:0000256" key="1">
    <source>
        <dbReference type="ARBA" id="ARBA00004225"/>
    </source>
</evidence>
<keyword evidence="10 16" id="KW-1133">Transmembrane helix</keyword>
<keyword evidence="14 16" id="KW-0472">Membrane</keyword>
<dbReference type="PANTHER" id="PTHR43507">
    <property type="entry name" value="NADH-UBIQUINONE OXIDOREDUCTASE CHAIN 4"/>
    <property type="match status" value="1"/>
</dbReference>
<dbReference type="GO" id="GO:0048039">
    <property type="term" value="F:ubiquinone binding"/>
    <property type="evidence" value="ECO:0007669"/>
    <property type="project" value="TreeGrafter"/>
</dbReference>
<evidence type="ECO:0000256" key="7">
    <source>
        <dbReference type="ARBA" id="ARBA00022692"/>
    </source>
</evidence>
<dbReference type="GO" id="GO:0031966">
    <property type="term" value="C:mitochondrial membrane"/>
    <property type="evidence" value="ECO:0007669"/>
    <property type="project" value="UniProtKB-SubCell"/>
</dbReference>
<dbReference type="GO" id="GO:0042773">
    <property type="term" value="P:ATP synthesis coupled electron transport"/>
    <property type="evidence" value="ECO:0007669"/>
    <property type="project" value="InterPro"/>
</dbReference>
<dbReference type="GeneID" id="3703608"/>
<dbReference type="Proteomes" id="UP000694865">
    <property type="component" value="Mitochondrion MT"/>
</dbReference>
<evidence type="ECO:0000256" key="6">
    <source>
        <dbReference type="ARBA" id="ARBA00022660"/>
    </source>
</evidence>
<dbReference type="CTD" id="4538"/>
<sequence>MLTLTFFSLGITITALIVPGRWLWPSLLVQSSILPLITLILLLPHHSSSTWHTLSTSLATDSLSSPLIILSAWLLPLSLLASRQHLSKEPLARQRSYLTLLSSLVLSLIITFSALDLILFYIAFEATLVPTLIVITRWGNQPERLQAGTYFLFYTLFGSFPLLISLLSLLSLTSSASIPLSSLNDLSTLEFSNPSLALWWIASIIAFLAKLPIYGLHLWLPKAHVEAPIAGSMILAAILLKLGGYGLVRITALFSLPNSFASEPIITFCIWGGLITSIICIRQTDMKALIAYSSVGHMSLVAAGIFSETTWGLNGALILMIAHGLISSALFCLANLSYERTFTRTLSLNRGLKLITPLSAAWWLIVSAANLALPPTPNFSGELLIVTNLISWNPWTALFLGLTALFTAIYSLYLYQSSQHSPNPSSFKKISQTLTIEHLNIFLHLTPLILLIGKPELISLAW</sequence>
<feature type="transmembrane region" description="Helical" evidence="16">
    <location>
        <begin position="354"/>
        <end position="373"/>
    </location>
</feature>
<evidence type="ECO:0000259" key="17">
    <source>
        <dbReference type="Pfam" id="PF00361"/>
    </source>
</evidence>
<feature type="transmembrane region" description="Helical" evidence="16">
    <location>
        <begin position="288"/>
        <end position="307"/>
    </location>
</feature>
<dbReference type="KEGG" id="sko:3703608"/>
<comment type="function">
    <text evidence="16">Core subunit of the mitochondrial membrane respiratory chain NADH dehydrogenase (Complex I) which catalyzes electron transfer from NADH through the respiratory chain, using ubiquinone as an electron acceptor. Essential for the catalytic activity and assembly of complex I.</text>
</comment>
<feature type="transmembrane region" description="Helical" evidence="16">
    <location>
        <begin position="118"/>
        <end position="139"/>
    </location>
</feature>
<geneLocation type="mitochondrion" evidence="19 21"/>
<evidence type="ECO:0000313" key="20">
    <source>
        <dbReference type="Proteomes" id="UP000694865"/>
    </source>
</evidence>
<feature type="transmembrane region" description="Helical" evidence="16">
    <location>
        <begin position="22"/>
        <end position="43"/>
    </location>
</feature>
<feature type="transmembrane region" description="Helical" evidence="16">
    <location>
        <begin position="227"/>
        <end position="248"/>
    </location>
</feature>
<evidence type="ECO:0000313" key="21">
    <source>
        <dbReference type="RefSeq" id="YP_337789.1"/>
    </source>
</evidence>
<reference evidence="20 21" key="3">
    <citation type="submission" date="2025-05" db="UniProtKB">
        <authorList>
            <consortium name="RefSeq"/>
        </authorList>
    </citation>
    <scope>NUCLEOTIDE SEQUENCE [LARGE SCALE GENOMIC DNA]</scope>
</reference>
<dbReference type="RefSeq" id="YP_337789.1">
    <property type="nucleotide sequence ID" value="NC_007438.1"/>
</dbReference>
<dbReference type="InterPro" id="IPR001750">
    <property type="entry name" value="ND/Mrp_TM"/>
</dbReference>
<comment type="catalytic activity">
    <reaction evidence="15 16">
        <text>a ubiquinone + NADH + 5 H(+)(in) = a ubiquinol + NAD(+) + 4 H(+)(out)</text>
        <dbReference type="Rhea" id="RHEA:29091"/>
        <dbReference type="Rhea" id="RHEA-COMP:9565"/>
        <dbReference type="Rhea" id="RHEA-COMP:9566"/>
        <dbReference type="ChEBI" id="CHEBI:15378"/>
        <dbReference type="ChEBI" id="CHEBI:16389"/>
        <dbReference type="ChEBI" id="CHEBI:17976"/>
        <dbReference type="ChEBI" id="CHEBI:57540"/>
        <dbReference type="ChEBI" id="CHEBI:57945"/>
        <dbReference type="EC" id="7.1.1.2"/>
    </reaction>
</comment>
<evidence type="ECO:0000256" key="10">
    <source>
        <dbReference type="ARBA" id="ARBA00022989"/>
    </source>
</evidence>
<keyword evidence="9 16" id="KW-0249">Electron transport</keyword>
<dbReference type="PANTHER" id="PTHR43507:SF20">
    <property type="entry name" value="NADH-UBIQUINONE OXIDOREDUCTASE CHAIN 4"/>
    <property type="match status" value="1"/>
</dbReference>
<feature type="transmembrane region" description="Helical" evidence="16">
    <location>
        <begin position="260"/>
        <end position="281"/>
    </location>
</feature>
<evidence type="ECO:0000256" key="5">
    <source>
        <dbReference type="ARBA" id="ARBA00022448"/>
    </source>
</evidence>
<keyword evidence="6 16" id="KW-0679">Respiratory chain</keyword>
<dbReference type="AlphaFoldDB" id="Q3L8T3"/>
<proteinExistence type="inferred from homology"/>
<comment type="similarity">
    <text evidence="2 16">Belongs to the complex I subunit 4 family.</text>
</comment>
<dbReference type="GO" id="GO:0015990">
    <property type="term" value="P:electron transport coupled proton transport"/>
    <property type="evidence" value="ECO:0007669"/>
    <property type="project" value="TreeGrafter"/>
</dbReference>
<evidence type="ECO:0000259" key="18">
    <source>
        <dbReference type="Pfam" id="PF01059"/>
    </source>
</evidence>
<name>Q3L8T3_SACKO</name>
<comment type="subcellular location">
    <subcellularLocation>
        <location evidence="1 16">Mitochondrion membrane</location>
        <topology evidence="1 16">Multi-pass membrane protein</topology>
    </subcellularLocation>
</comment>
<evidence type="ECO:0000313" key="19">
    <source>
        <dbReference type="EMBL" id="AAQ92985.1"/>
    </source>
</evidence>
<dbReference type="GO" id="GO:0008137">
    <property type="term" value="F:NADH dehydrogenase (ubiquinone) activity"/>
    <property type="evidence" value="ECO:0007669"/>
    <property type="project" value="UniProtKB-UniRule"/>
</dbReference>
<dbReference type="OrthoDB" id="564260at2759"/>
<keyword evidence="13 16" id="KW-0496">Mitochondrion</keyword>
<dbReference type="InterPro" id="IPR003918">
    <property type="entry name" value="NADH_UbQ_OxRdtase"/>
</dbReference>
<evidence type="ECO:0000256" key="16">
    <source>
        <dbReference type="RuleBase" id="RU003297"/>
    </source>
</evidence>
<keyword evidence="7 16" id="KW-0812">Transmembrane</keyword>
<gene>
    <name evidence="19 21" type="primary">ND4</name>
</gene>
<evidence type="ECO:0000256" key="3">
    <source>
        <dbReference type="ARBA" id="ARBA00012944"/>
    </source>
</evidence>
<dbReference type="Pfam" id="PF01059">
    <property type="entry name" value="Oxidored_q5_N"/>
    <property type="match status" value="1"/>
</dbReference>
<feature type="transmembrane region" description="Helical" evidence="16">
    <location>
        <begin position="63"/>
        <end position="82"/>
    </location>
</feature>
<dbReference type="InterPro" id="IPR000260">
    <property type="entry name" value="NADH4_N"/>
</dbReference>
<dbReference type="NCBIfam" id="TIGR01972">
    <property type="entry name" value="NDH_I_M"/>
    <property type="match status" value="1"/>
</dbReference>
<dbReference type="EMBL" id="AY336131">
    <property type="protein sequence ID" value="AAQ92985.1"/>
    <property type="molecule type" value="Genomic_DNA"/>
</dbReference>
<feature type="transmembrane region" description="Helical" evidence="16">
    <location>
        <begin position="393"/>
        <end position="415"/>
    </location>
</feature>
<feature type="transmembrane region" description="Helical" evidence="16">
    <location>
        <begin position="94"/>
        <end position="112"/>
    </location>
</feature>
<reference evidence="19 20" key="1">
    <citation type="submission" date="2003-07" db="EMBL/GenBank/DDBJ databases">
        <title>Saccoglossus kowalevskii mtDNA genome: codon capture in Hemichordates revisited.</title>
        <authorList>
            <person name="Smith M.J."/>
            <person name="Beckenbach K.A."/>
            <person name="Scouras A."/>
        </authorList>
    </citation>
    <scope>NUCLEOTIDE SEQUENCE</scope>
</reference>
<evidence type="ECO:0000256" key="4">
    <source>
        <dbReference type="ARBA" id="ARBA00021006"/>
    </source>
</evidence>
<dbReference type="EC" id="7.1.1.2" evidence="3 16"/>
<keyword evidence="8" id="KW-1278">Translocase</keyword>
<dbReference type="InterPro" id="IPR010227">
    <property type="entry name" value="NADH_Q_OxRdtase_chainM/4"/>
</dbReference>
<evidence type="ECO:0000256" key="15">
    <source>
        <dbReference type="ARBA" id="ARBA00049551"/>
    </source>
</evidence>
<dbReference type="GO" id="GO:0003954">
    <property type="term" value="F:NADH dehydrogenase activity"/>
    <property type="evidence" value="ECO:0007669"/>
    <property type="project" value="TreeGrafter"/>
</dbReference>
<evidence type="ECO:0000256" key="13">
    <source>
        <dbReference type="ARBA" id="ARBA00023128"/>
    </source>
</evidence>
<feature type="transmembrane region" description="Helical" evidence="16">
    <location>
        <begin position="313"/>
        <end position="333"/>
    </location>
</feature>
<organism evidence="19">
    <name type="scientific">Saccoglossus kowalevskii</name>
    <name type="common">Acorn worm</name>
    <dbReference type="NCBI Taxonomy" id="10224"/>
    <lineage>
        <taxon>Eukaryota</taxon>
        <taxon>Metazoa</taxon>
        <taxon>Hemichordata</taxon>
        <taxon>Enteropneusta</taxon>
        <taxon>Harrimaniidae</taxon>
        <taxon>Saccoglossus</taxon>
    </lineage>
</organism>
<keyword evidence="11 16" id="KW-0520">NAD</keyword>
<reference evidence="20 21" key="2">
    <citation type="submission" date="2005-10" db="EMBL/GenBank/DDBJ databases">
        <authorList>
            <consortium name="NCBI Genome Project"/>
        </authorList>
    </citation>
    <scope>NUCLEOTIDE SEQUENCE [LARGE SCALE GENOMIC DNA]</scope>
</reference>